<sequence>MVLQILSMVMFSAAVELENGSSDIAIKFENMIRKCARVDKLSSELDDTCCSLARDFDFSSLCLSSHEVLSAQQLQLPLLVLRHEIIRSVVMCNIILPIGSQCIA</sequence>
<proteinExistence type="predicted"/>
<dbReference type="Proteomes" id="UP001634393">
    <property type="component" value="Unassembled WGS sequence"/>
</dbReference>
<dbReference type="EMBL" id="JBJXBP010000005">
    <property type="protein sequence ID" value="KAL3828212.1"/>
    <property type="molecule type" value="Genomic_DNA"/>
</dbReference>
<gene>
    <name evidence="2" type="ORF">ACJIZ3_017014</name>
</gene>
<comment type="caution">
    <text evidence="2">The sequence shown here is derived from an EMBL/GenBank/DDBJ whole genome shotgun (WGS) entry which is preliminary data.</text>
</comment>
<keyword evidence="1" id="KW-0732">Signal</keyword>
<accession>A0ABD3SUD4</accession>
<reference evidence="2 3" key="1">
    <citation type="submission" date="2024-12" db="EMBL/GenBank/DDBJ databases">
        <title>The unique morphological basis and parallel evolutionary history of personate flowers in Penstemon.</title>
        <authorList>
            <person name="Depatie T.H."/>
            <person name="Wessinger C.A."/>
        </authorList>
    </citation>
    <scope>NUCLEOTIDE SEQUENCE [LARGE SCALE GENOMIC DNA]</scope>
    <source>
        <strain evidence="2">WTNN_2</strain>
        <tissue evidence="2">Leaf</tissue>
    </source>
</reference>
<keyword evidence="3" id="KW-1185">Reference proteome</keyword>
<feature type="chain" id="PRO_5044827273" evidence="1">
    <location>
        <begin position="18"/>
        <end position="104"/>
    </location>
</feature>
<evidence type="ECO:0000256" key="1">
    <source>
        <dbReference type="SAM" id="SignalP"/>
    </source>
</evidence>
<name>A0ABD3SUD4_9LAMI</name>
<protein>
    <submittedName>
        <fullName evidence="2">Uncharacterized protein</fullName>
    </submittedName>
</protein>
<evidence type="ECO:0000313" key="2">
    <source>
        <dbReference type="EMBL" id="KAL3828212.1"/>
    </source>
</evidence>
<evidence type="ECO:0000313" key="3">
    <source>
        <dbReference type="Proteomes" id="UP001634393"/>
    </source>
</evidence>
<organism evidence="2 3">
    <name type="scientific">Penstemon smallii</name>
    <dbReference type="NCBI Taxonomy" id="265156"/>
    <lineage>
        <taxon>Eukaryota</taxon>
        <taxon>Viridiplantae</taxon>
        <taxon>Streptophyta</taxon>
        <taxon>Embryophyta</taxon>
        <taxon>Tracheophyta</taxon>
        <taxon>Spermatophyta</taxon>
        <taxon>Magnoliopsida</taxon>
        <taxon>eudicotyledons</taxon>
        <taxon>Gunneridae</taxon>
        <taxon>Pentapetalae</taxon>
        <taxon>asterids</taxon>
        <taxon>lamiids</taxon>
        <taxon>Lamiales</taxon>
        <taxon>Plantaginaceae</taxon>
        <taxon>Cheloneae</taxon>
        <taxon>Penstemon</taxon>
    </lineage>
</organism>
<dbReference type="AlphaFoldDB" id="A0ABD3SUD4"/>
<feature type="signal peptide" evidence="1">
    <location>
        <begin position="1"/>
        <end position="17"/>
    </location>
</feature>